<dbReference type="EMBL" id="CYXT01000001">
    <property type="protein sequence ID" value="CUM70102.1"/>
    <property type="molecule type" value="Genomic_DNA"/>
</dbReference>
<dbReference type="AlphaFoldDB" id="A0A173QWW2"/>
<evidence type="ECO:0000313" key="2">
    <source>
        <dbReference type="Proteomes" id="UP000095598"/>
    </source>
</evidence>
<sequence length="32" mass="3549">MKKSLADFLLGLQDWEETGMDADLCSGFVART</sequence>
<protein>
    <submittedName>
        <fullName evidence="1">Uncharacterized protein</fullName>
    </submittedName>
</protein>
<reference evidence="1 2" key="1">
    <citation type="submission" date="2015-09" db="EMBL/GenBank/DDBJ databases">
        <authorList>
            <consortium name="Pathogen Informatics"/>
        </authorList>
    </citation>
    <scope>NUCLEOTIDE SEQUENCE [LARGE SCALE GENOMIC DNA]</scope>
    <source>
        <strain evidence="1 2">2789STDY5608868</strain>
    </source>
</reference>
<evidence type="ECO:0000313" key="1">
    <source>
        <dbReference type="EMBL" id="CUM70102.1"/>
    </source>
</evidence>
<dbReference type="Proteomes" id="UP000095598">
    <property type="component" value="Unassembled WGS sequence"/>
</dbReference>
<organism evidence="1 2">
    <name type="scientific">Anaerostipes hadrus</name>
    <dbReference type="NCBI Taxonomy" id="649756"/>
    <lineage>
        <taxon>Bacteria</taxon>
        <taxon>Bacillati</taxon>
        <taxon>Bacillota</taxon>
        <taxon>Clostridia</taxon>
        <taxon>Lachnospirales</taxon>
        <taxon>Lachnospiraceae</taxon>
        <taxon>Anaerostipes</taxon>
    </lineage>
</organism>
<name>A0A173QWW2_ANAHA</name>
<accession>A0A173QWW2</accession>
<proteinExistence type="predicted"/>
<gene>
    <name evidence="1" type="ORF">ERS852425_00103</name>
</gene>